<sequence>MTIKVTNILKGELHGREKLTSGFRVYLDGEGMSWVFFDKDGTFSKDSARIFRSEWERESIKAALKRIVEKIPEITTAEISMFTAWTVTVKIFVFPL</sequence>
<gene>
    <name evidence="1" type="ORF">CEXT_598041</name>
</gene>
<organism evidence="1 2">
    <name type="scientific">Caerostris extrusa</name>
    <name type="common">Bark spider</name>
    <name type="synonym">Caerostris bankana</name>
    <dbReference type="NCBI Taxonomy" id="172846"/>
    <lineage>
        <taxon>Eukaryota</taxon>
        <taxon>Metazoa</taxon>
        <taxon>Ecdysozoa</taxon>
        <taxon>Arthropoda</taxon>
        <taxon>Chelicerata</taxon>
        <taxon>Arachnida</taxon>
        <taxon>Araneae</taxon>
        <taxon>Araneomorphae</taxon>
        <taxon>Entelegynae</taxon>
        <taxon>Araneoidea</taxon>
        <taxon>Araneidae</taxon>
        <taxon>Caerostris</taxon>
    </lineage>
</organism>
<keyword evidence="2" id="KW-1185">Reference proteome</keyword>
<comment type="caution">
    <text evidence="1">The sequence shown here is derived from an EMBL/GenBank/DDBJ whole genome shotgun (WGS) entry which is preliminary data.</text>
</comment>
<accession>A0AAV4NQI6</accession>
<dbReference type="EMBL" id="BPLR01021214">
    <property type="protein sequence ID" value="GIX87205.1"/>
    <property type="molecule type" value="Genomic_DNA"/>
</dbReference>
<dbReference type="AlphaFoldDB" id="A0AAV4NQI6"/>
<name>A0AAV4NQI6_CAEEX</name>
<proteinExistence type="predicted"/>
<reference evidence="1 2" key="1">
    <citation type="submission" date="2021-06" db="EMBL/GenBank/DDBJ databases">
        <title>Caerostris extrusa draft genome.</title>
        <authorList>
            <person name="Kono N."/>
            <person name="Arakawa K."/>
        </authorList>
    </citation>
    <scope>NUCLEOTIDE SEQUENCE [LARGE SCALE GENOMIC DNA]</scope>
</reference>
<evidence type="ECO:0000313" key="2">
    <source>
        <dbReference type="Proteomes" id="UP001054945"/>
    </source>
</evidence>
<protein>
    <submittedName>
        <fullName evidence="1">Uncharacterized protein</fullName>
    </submittedName>
</protein>
<dbReference type="Proteomes" id="UP001054945">
    <property type="component" value="Unassembled WGS sequence"/>
</dbReference>
<evidence type="ECO:0000313" key="1">
    <source>
        <dbReference type="EMBL" id="GIX87205.1"/>
    </source>
</evidence>